<dbReference type="SUPFAM" id="SSF51261">
    <property type="entry name" value="Duplicated hybrid motif"/>
    <property type="match status" value="1"/>
</dbReference>
<protein>
    <submittedName>
        <fullName evidence="4">M23 family metallopeptidase</fullName>
    </submittedName>
</protein>
<gene>
    <name evidence="4" type="ORF">I4J89_39375</name>
</gene>
<dbReference type="PANTHER" id="PTHR21666">
    <property type="entry name" value="PEPTIDASE-RELATED"/>
    <property type="match status" value="1"/>
</dbReference>
<evidence type="ECO:0000256" key="1">
    <source>
        <dbReference type="ARBA" id="ARBA00022729"/>
    </source>
</evidence>
<dbReference type="GO" id="GO:0004222">
    <property type="term" value="F:metalloendopeptidase activity"/>
    <property type="evidence" value="ECO:0007669"/>
    <property type="project" value="TreeGrafter"/>
</dbReference>
<dbReference type="EMBL" id="JADQTO010000028">
    <property type="protein sequence ID" value="MBG0567526.1"/>
    <property type="molecule type" value="Genomic_DNA"/>
</dbReference>
<sequence length="361" mass="37702">MKPLHWAAALAAAPLLLCVAGILVAIGDEPAGATCASPTASAQARVREHVGAVGQWDSAAIDNAAIIVAVGQQRQLPPRAWVIAVATAMTESSLINVRSAVDHDSLGLFQQRPSQGWGTPQQLVDRVYAAGKFYDALLKIKGWEKLALTVAAQKVQRSDYPDAYAKHEDDAEKVVAKVTGAASITDLPGASLADCDTSAQISAHGWVRPVNAPVGSPYGPREGKFHHGVDLSSKRYTVIRAASGGRVLWSGCDPGTGNCNVDGTSEGSGCGWYVDILHAGEVGTRYCHLVRKPDVAEGDTVNAGDPIGLMGSSGRSSGVHLHYEVHLNVCGGNGGNDCDLDPGNSTNPVPFMRNVQASLAE</sequence>
<dbReference type="InterPro" id="IPR050570">
    <property type="entry name" value="Cell_wall_metabolism_enzyme"/>
</dbReference>
<keyword evidence="1 2" id="KW-0732">Signal</keyword>
<comment type="caution">
    <text evidence="4">The sequence shown here is derived from an EMBL/GenBank/DDBJ whole genome shotgun (WGS) entry which is preliminary data.</text>
</comment>
<dbReference type="InterPro" id="IPR011055">
    <property type="entry name" value="Dup_hybrid_motif"/>
</dbReference>
<dbReference type="Pfam" id="PF01551">
    <property type="entry name" value="Peptidase_M23"/>
    <property type="match status" value="1"/>
</dbReference>
<reference evidence="4" key="1">
    <citation type="submission" date="2020-11" db="EMBL/GenBank/DDBJ databases">
        <title>Isolation and identification of active actinomycetes.</title>
        <authorList>
            <person name="Sun X."/>
        </authorList>
    </citation>
    <scope>NUCLEOTIDE SEQUENCE</scope>
    <source>
        <strain evidence="4">NEAU-A11</strain>
    </source>
</reference>
<dbReference type="CDD" id="cd12797">
    <property type="entry name" value="M23_peptidase"/>
    <property type="match status" value="1"/>
</dbReference>
<dbReference type="AlphaFoldDB" id="A0A931G417"/>
<feature type="chain" id="PRO_5038548432" evidence="2">
    <location>
        <begin position="26"/>
        <end position="361"/>
    </location>
</feature>
<keyword evidence="5" id="KW-1185">Reference proteome</keyword>
<dbReference type="PANTHER" id="PTHR21666:SF289">
    <property type="entry name" value="L-ALA--D-GLU ENDOPEPTIDASE"/>
    <property type="match status" value="1"/>
</dbReference>
<dbReference type="InterPro" id="IPR016047">
    <property type="entry name" value="M23ase_b-sheet_dom"/>
</dbReference>
<organism evidence="4 5">
    <name type="scientific">Actinoplanes aureus</name>
    <dbReference type="NCBI Taxonomy" id="2792083"/>
    <lineage>
        <taxon>Bacteria</taxon>
        <taxon>Bacillati</taxon>
        <taxon>Actinomycetota</taxon>
        <taxon>Actinomycetes</taxon>
        <taxon>Micromonosporales</taxon>
        <taxon>Micromonosporaceae</taxon>
        <taxon>Actinoplanes</taxon>
    </lineage>
</organism>
<feature type="domain" description="M23ase beta-sheet core" evidence="3">
    <location>
        <begin position="224"/>
        <end position="328"/>
    </location>
</feature>
<name>A0A931G417_9ACTN</name>
<evidence type="ECO:0000259" key="3">
    <source>
        <dbReference type="Pfam" id="PF01551"/>
    </source>
</evidence>
<accession>A0A931G417</accession>
<dbReference type="Proteomes" id="UP000598146">
    <property type="component" value="Unassembled WGS sequence"/>
</dbReference>
<dbReference type="Gene3D" id="2.70.70.10">
    <property type="entry name" value="Glucose Permease (Domain IIA)"/>
    <property type="match status" value="1"/>
</dbReference>
<evidence type="ECO:0000313" key="4">
    <source>
        <dbReference type="EMBL" id="MBG0567526.1"/>
    </source>
</evidence>
<dbReference type="RefSeq" id="WP_196419304.1">
    <property type="nucleotide sequence ID" value="NZ_JADQTO010000028.1"/>
</dbReference>
<proteinExistence type="predicted"/>
<evidence type="ECO:0000256" key="2">
    <source>
        <dbReference type="SAM" id="SignalP"/>
    </source>
</evidence>
<feature type="signal peptide" evidence="2">
    <location>
        <begin position="1"/>
        <end position="25"/>
    </location>
</feature>
<evidence type="ECO:0000313" key="5">
    <source>
        <dbReference type="Proteomes" id="UP000598146"/>
    </source>
</evidence>